<feature type="compositionally biased region" description="Basic and acidic residues" evidence="2">
    <location>
        <begin position="131"/>
        <end position="142"/>
    </location>
</feature>
<protein>
    <recommendedName>
        <fullName evidence="4">Glycosyl hydrolases family 22 (GH22) domain-containing protein</fullName>
    </recommendedName>
</protein>
<reference evidence="5" key="3">
    <citation type="submission" date="2025-09" db="UniProtKB">
        <authorList>
            <consortium name="Ensembl"/>
        </authorList>
    </citation>
    <scope>IDENTIFICATION</scope>
</reference>
<reference evidence="5 6" key="1">
    <citation type="submission" date="2020-02" db="EMBL/GenBank/DDBJ databases">
        <title>Esox lucius (northern pike) genome, fEsoLuc1, primary haplotype.</title>
        <authorList>
            <person name="Myers G."/>
            <person name="Karagic N."/>
            <person name="Meyer A."/>
            <person name="Pippel M."/>
            <person name="Reichard M."/>
            <person name="Winkler S."/>
            <person name="Tracey A."/>
            <person name="Sims Y."/>
            <person name="Howe K."/>
            <person name="Rhie A."/>
            <person name="Formenti G."/>
            <person name="Durbin R."/>
            <person name="Fedrigo O."/>
            <person name="Jarvis E.D."/>
        </authorList>
    </citation>
    <scope>NUCLEOTIDE SEQUENCE [LARGE SCALE GENOMIC DNA]</scope>
</reference>
<dbReference type="InterPro" id="IPR023346">
    <property type="entry name" value="Lysozyme-like_dom_sf"/>
</dbReference>
<keyword evidence="1" id="KW-1015">Disulfide bond</keyword>
<evidence type="ECO:0000313" key="6">
    <source>
        <dbReference type="Proteomes" id="UP000265140"/>
    </source>
</evidence>
<reference evidence="5" key="2">
    <citation type="submission" date="2025-08" db="UniProtKB">
        <authorList>
            <consortium name="Ensembl"/>
        </authorList>
    </citation>
    <scope>IDENTIFICATION</scope>
</reference>
<evidence type="ECO:0000259" key="4">
    <source>
        <dbReference type="PROSITE" id="PS00128"/>
    </source>
</evidence>
<evidence type="ECO:0000256" key="1">
    <source>
        <dbReference type="ARBA" id="ARBA00023157"/>
    </source>
</evidence>
<dbReference type="InterPro" id="IPR001916">
    <property type="entry name" value="Glyco_hydro_22"/>
</dbReference>
<evidence type="ECO:0000313" key="5">
    <source>
        <dbReference type="Ensembl" id="ENSELUP00000083390.1"/>
    </source>
</evidence>
<dbReference type="PROSITE" id="PS51348">
    <property type="entry name" value="GLYCOSYL_HYDROL_F22_2"/>
    <property type="match status" value="1"/>
</dbReference>
<name>A0AAY5K5A9_ESOLU</name>
<feature type="chain" id="PRO_5044206701" description="Glycosyl hydrolases family 22 (GH22) domain-containing protein" evidence="3">
    <location>
        <begin position="22"/>
        <end position="497"/>
    </location>
</feature>
<feature type="compositionally biased region" description="Basic and acidic residues" evidence="2">
    <location>
        <begin position="103"/>
        <end position="120"/>
    </location>
</feature>
<keyword evidence="6" id="KW-1185">Reference proteome</keyword>
<proteinExistence type="predicted"/>
<dbReference type="AlphaFoldDB" id="A0AAY5K5A9"/>
<dbReference type="SUPFAM" id="SSF53955">
    <property type="entry name" value="Lysozyme-like"/>
    <property type="match status" value="1"/>
</dbReference>
<dbReference type="Gene3D" id="1.10.530.10">
    <property type="match status" value="1"/>
</dbReference>
<evidence type="ECO:0000256" key="2">
    <source>
        <dbReference type="SAM" id="MobiDB-lite"/>
    </source>
</evidence>
<dbReference type="PROSITE" id="PS00128">
    <property type="entry name" value="GLYCOSYL_HYDROL_F22_1"/>
    <property type="match status" value="1"/>
</dbReference>
<feature type="region of interest" description="Disordered" evidence="2">
    <location>
        <begin position="95"/>
        <end position="385"/>
    </location>
</feature>
<dbReference type="Proteomes" id="UP000265140">
    <property type="component" value="Chromosome 9"/>
</dbReference>
<feature type="compositionally biased region" description="Basic and acidic residues" evidence="2">
    <location>
        <begin position="372"/>
        <end position="385"/>
    </location>
</feature>
<evidence type="ECO:0000256" key="3">
    <source>
        <dbReference type="SAM" id="SignalP"/>
    </source>
</evidence>
<dbReference type="InterPro" id="IPR019799">
    <property type="entry name" value="Glyco_hydro_22_CS"/>
</dbReference>
<sequence>MKLELLVVLAVAALVPSLAEGRLVSKCELETKLAEAADQFNLTEKIMAKGFKLVDILAKIICSLDLKSGLNTSLVTNIVLAEAVQHNTPLQNINLRKARHVQAKGEERRPITTERPEKISKSKQKPQPKGKSWENKPKHPARDAQAMENEVNPKPTGKPKVVSPKPTGKSEVVTPKPTAKPEVVKPISTGKSEVVNPKSIGIPKVLNPKPTGKSEVVTPKPTGKSEVVPSKRTGKPDVVPPKSTGKPEVMPLKHTGMLRVVPPKSTGTHEVVPPKSKGKHEGVPTKSAGKPQVVNPKPTGKSKVMPLKHRGMFKVVNPKPTGKSQVVNPKPTGKHEIINPEPTEKPQVVNLKHKLKPEGVTPKPTGKPKGGKKSEAGESADYKEEQVFGSREEFLDCVKEEEQDIPFVPVKPLHIKLFGLFQLSDHLTCISSNTTYSLNLCNTTCSSFLDEDISDDIACFAKSRAWMKAMKFPWKCAKLQSSVYFQCNQPLSNTTSI</sequence>
<feature type="compositionally biased region" description="Basic and acidic residues" evidence="2">
    <location>
        <begin position="333"/>
        <end position="344"/>
    </location>
</feature>
<accession>A0AAY5K5A9</accession>
<feature type="signal peptide" evidence="3">
    <location>
        <begin position="1"/>
        <end position="21"/>
    </location>
</feature>
<dbReference type="Ensembl" id="ENSELUT00000093130.1">
    <property type="protein sequence ID" value="ENSELUP00000083390.1"/>
    <property type="gene ID" value="ENSELUG00000013103.3"/>
</dbReference>
<dbReference type="GeneTree" id="ENSGT00970000195479"/>
<keyword evidence="3" id="KW-0732">Signal</keyword>
<organism evidence="5 6">
    <name type="scientific">Esox lucius</name>
    <name type="common">Northern pike</name>
    <dbReference type="NCBI Taxonomy" id="8010"/>
    <lineage>
        <taxon>Eukaryota</taxon>
        <taxon>Metazoa</taxon>
        <taxon>Chordata</taxon>
        <taxon>Craniata</taxon>
        <taxon>Vertebrata</taxon>
        <taxon>Euteleostomi</taxon>
        <taxon>Actinopterygii</taxon>
        <taxon>Neopterygii</taxon>
        <taxon>Teleostei</taxon>
        <taxon>Protacanthopterygii</taxon>
        <taxon>Esociformes</taxon>
        <taxon>Esocidae</taxon>
        <taxon>Esox</taxon>
    </lineage>
</organism>
<feature type="domain" description="Glycosyl hydrolases family 22 (GH22)" evidence="4">
    <location>
        <begin position="441"/>
        <end position="459"/>
    </location>
</feature>
<dbReference type="Pfam" id="PF00062">
    <property type="entry name" value="Lys"/>
    <property type="match status" value="1"/>
</dbReference>